<dbReference type="InterPro" id="IPR011251">
    <property type="entry name" value="Luciferase-like_dom"/>
</dbReference>
<protein>
    <submittedName>
        <fullName evidence="3">LLM class flavin-dependent oxidoreductase</fullName>
    </submittedName>
</protein>
<evidence type="ECO:0000259" key="2">
    <source>
        <dbReference type="Pfam" id="PF00296"/>
    </source>
</evidence>
<dbReference type="InterPro" id="IPR036661">
    <property type="entry name" value="Luciferase-like_sf"/>
</dbReference>
<keyword evidence="1" id="KW-0560">Oxidoreductase</keyword>
<dbReference type="GO" id="GO:0016705">
    <property type="term" value="F:oxidoreductase activity, acting on paired donors, with incorporation or reduction of molecular oxygen"/>
    <property type="evidence" value="ECO:0007669"/>
    <property type="project" value="InterPro"/>
</dbReference>
<comment type="caution">
    <text evidence="3">The sequence shown here is derived from an EMBL/GenBank/DDBJ whole genome shotgun (WGS) entry which is preliminary data.</text>
</comment>
<dbReference type="OrthoDB" id="675245at2"/>
<dbReference type="SUPFAM" id="SSF51679">
    <property type="entry name" value="Bacterial luciferase-like"/>
    <property type="match status" value="1"/>
</dbReference>
<name>A0A317ZVT0_9MICO</name>
<organism evidence="3 4">
    <name type="scientific">Cryobacterium arcticum</name>
    <dbReference type="NCBI Taxonomy" id="670052"/>
    <lineage>
        <taxon>Bacteria</taxon>
        <taxon>Bacillati</taxon>
        <taxon>Actinomycetota</taxon>
        <taxon>Actinomycetes</taxon>
        <taxon>Micrococcales</taxon>
        <taxon>Microbacteriaceae</taxon>
        <taxon>Cryobacterium</taxon>
    </lineage>
</organism>
<dbReference type="AlphaFoldDB" id="A0A317ZVT0"/>
<dbReference type="Proteomes" id="UP000246722">
    <property type="component" value="Unassembled WGS sequence"/>
</dbReference>
<evidence type="ECO:0000256" key="1">
    <source>
        <dbReference type="ARBA" id="ARBA00023002"/>
    </source>
</evidence>
<dbReference type="Gene3D" id="3.20.20.30">
    <property type="entry name" value="Luciferase-like domain"/>
    <property type="match status" value="1"/>
</dbReference>
<dbReference type="Pfam" id="PF00296">
    <property type="entry name" value="Bac_luciferase"/>
    <property type="match status" value="1"/>
</dbReference>
<evidence type="ECO:0000313" key="3">
    <source>
        <dbReference type="EMBL" id="PXA68855.1"/>
    </source>
</evidence>
<accession>A0A317ZVT0</accession>
<dbReference type="PANTHER" id="PTHR43244">
    <property type="match status" value="1"/>
</dbReference>
<dbReference type="PANTHER" id="PTHR43244:SF1">
    <property type="entry name" value="5,10-METHYLENETETRAHYDROMETHANOPTERIN REDUCTASE"/>
    <property type="match status" value="1"/>
</dbReference>
<proteinExistence type="predicted"/>
<dbReference type="InterPro" id="IPR050564">
    <property type="entry name" value="F420-G6PD/mer"/>
</dbReference>
<evidence type="ECO:0000313" key="4">
    <source>
        <dbReference type="Proteomes" id="UP000246722"/>
    </source>
</evidence>
<feature type="domain" description="Luciferase-like" evidence="2">
    <location>
        <begin position="8"/>
        <end position="303"/>
    </location>
</feature>
<reference evidence="3 4" key="1">
    <citation type="submission" date="2018-05" db="EMBL/GenBank/DDBJ databases">
        <title>Genetic diversity of glacier-inhabiting Cryobacterium bacteria in China and description of Cryobacterium mengkeensis sp. nov. and Arthrobacter glacialis sp. nov.</title>
        <authorList>
            <person name="Liu Q."/>
            <person name="Xin Y.-H."/>
        </authorList>
    </citation>
    <scope>NUCLEOTIDE SEQUENCE [LARGE SCALE GENOMIC DNA]</scope>
    <source>
        <strain evidence="3 4">SK-1</strain>
    </source>
</reference>
<keyword evidence="4" id="KW-1185">Reference proteome</keyword>
<sequence>MLPRDLPAAQVVPYARRAEELGFDEIWVVEDCFFRGGIAQAAVVLASTSRIVVGIGILPAAARTPAFTGLEVSTLAELFPGRLQVGIGHGMPDWMRQAGAWPASPLAMLAENLDLLRGLLRGATATVTGRYTNADAVSLASPPATVPPVLAGVRGPKSLALAGACADGVVLAEPVTPEYLAAALAALDTGRDAPAGAHGFPDLRPALGERHVVAYNVAAVHDDPAEARNLARPALEWIGDPDWEPHIRVLPFAEEFAALSAASVNRADFALALPDAWVDQLAVVGTAASARHRIDELHAAGATSVVLIPAGPDPVNALESLAGVLSEQGGGA</sequence>
<gene>
    <name evidence="3" type="ORF">CTB96_14385</name>
</gene>
<dbReference type="EMBL" id="QHLY01000012">
    <property type="protein sequence ID" value="PXA68855.1"/>
    <property type="molecule type" value="Genomic_DNA"/>
</dbReference>